<dbReference type="RefSeq" id="WP_133504199.1">
    <property type="nucleotide sequence ID" value="NZ_SNXC01000013.1"/>
</dbReference>
<evidence type="ECO:0000313" key="2">
    <source>
        <dbReference type="Proteomes" id="UP000294656"/>
    </source>
</evidence>
<sequence>MSELAVEANVQIMVELDKGQLNPPLLGKLPVASNKLKSKNAIAFESDVKEFLDKKLIGAKYTNGTFLNGAIISYSIEALPLSKTLKKGNEFAVLAGKIVCEVDVMPAIYPNVGADKHVPERATITLTPTQTKLKS</sequence>
<dbReference type="EMBL" id="SNXC01000013">
    <property type="protein sequence ID" value="TDO96689.1"/>
    <property type="molecule type" value="Genomic_DNA"/>
</dbReference>
<reference evidence="1 2" key="1">
    <citation type="submission" date="2019-03" db="EMBL/GenBank/DDBJ databases">
        <title>Genomic Encyclopedia of Type Strains, Phase III (KMG-III): the genomes of soil and plant-associated and newly described type strains.</title>
        <authorList>
            <person name="Whitman W."/>
        </authorList>
    </citation>
    <scope>NUCLEOTIDE SEQUENCE [LARGE SCALE GENOMIC DNA]</scope>
    <source>
        <strain evidence="1 2">CECT 7378</strain>
    </source>
</reference>
<comment type="caution">
    <text evidence="1">The sequence shown here is derived from an EMBL/GenBank/DDBJ whole genome shotgun (WGS) entry which is preliminary data.</text>
</comment>
<keyword evidence="2" id="KW-1185">Reference proteome</keyword>
<name>A0A4R6M954_9GAMM</name>
<organism evidence="1 2">
    <name type="scientific">Marinomonas balearica</name>
    <dbReference type="NCBI Taxonomy" id="491947"/>
    <lineage>
        <taxon>Bacteria</taxon>
        <taxon>Pseudomonadati</taxon>
        <taxon>Pseudomonadota</taxon>
        <taxon>Gammaproteobacteria</taxon>
        <taxon>Oceanospirillales</taxon>
        <taxon>Oceanospirillaceae</taxon>
        <taxon>Marinomonas</taxon>
    </lineage>
</organism>
<dbReference type="Proteomes" id="UP000294656">
    <property type="component" value="Unassembled WGS sequence"/>
</dbReference>
<accession>A0A4R6M954</accession>
<proteinExistence type="predicted"/>
<gene>
    <name evidence="1" type="ORF">DFP79_2452</name>
</gene>
<protein>
    <submittedName>
        <fullName evidence="1">Uncharacterized protein</fullName>
    </submittedName>
</protein>
<evidence type="ECO:0000313" key="1">
    <source>
        <dbReference type="EMBL" id="TDO96689.1"/>
    </source>
</evidence>
<dbReference type="AlphaFoldDB" id="A0A4R6M954"/>